<name>A0A9N9GUM1_9GLOM</name>
<protein>
    <submittedName>
        <fullName evidence="4">941_t:CDS:1</fullName>
    </submittedName>
</protein>
<reference evidence="4" key="1">
    <citation type="submission" date="2021-06" db="EMBL/GenBank/DDBJ databases">
        <authorList>
            <person name="Kallberg Y."/>
            <person name="Tangrot J."/>
            <person name="Rosling A."/>
        </authorList>
    </citation>
    <scope>NUCLEOTIDE SEQUENCE</scope>
    <source>
        <strain evidence="4">UK204</strain>
    </source>
</reference>
<dbReference type="AlphaFoldDB" id="A0A9N9GUM1"/>
<accession>A0A9N9GUM1</accession>
<dbReference type="InterPro" id="IPR009071">
    <property type="entry name" value="HMG_box_dom"/>
</dbReference>
<dbReference type="OrthoDB" id="2377648at2759"/>
<keyword evidence="1" id="KW-0539">Nucleus</keyword>
<evidence type="ECO:0000256" key="2">
    <source>
        <dbReference type="SAM" id="MobiDB-lite"/>
    </source>
</evidence>
<evidence type="ECO:0000256" key="1">
    <source>
        <dbReference type="PROSITE-ProRule" id="PRU00267"/>
    </source>
</evidence>
<feature type="region of interest" description="Disordered" evidence="2">
    <location>
        <begin position="57"/>
        <end position="81"/>
    </location>
</feature>
<comment type="caution">
    <text evidence="4">The sequence shown here is derived from an EMBL/GenBank/DDBJ whole genome shotgun (WGS) entry which is preliminary data.</text>
</comment>
<feature type="DNA-binding region" description="HMG box" evidence="1">
    <location>
        <begin position="8"/>
        <end position="64"/>
    </location>
</feature>
<dbReference type="Proteomes" id="UP000789570">
    <property type="component" value="Unassembled WGS sequence"/>
</dbReference>
<dbReference type="Gene3D" id="1.10.30.10">
    <property type="entry name" value="High mobility group box domain"/>
    <property type="match status" value="1"/>
</dbReference>
<proteinExistence type="predicted"/>
<keyword evidence="1" id="KW-0238">DNA-binding</keyword>
<organism evidence="4 5">
    <name type="scientific">Funneliformis caledonium</name>
    <dbReference type="NCBI Taxonomy" id="1117310"/>
    <lineage>
        <taxon>Eukaryota</taxon>
        <taxon>Fungi</taxon>
        <taxon>Fungi incertae sedis</taxon>
        <taxon>Mucoromycota</taxon>
        <taxon>Glomeromycotina</taxon>
        <taxon>Glomeromycetes</taxon>
        <taxon>Glomerales</taxon>
        <taxon>Glomeraceae</taxon>
        <taxon>Funneliformis</taxon>
    </lineage>
</organism>
<dbReference type="InterPro" id="IPR036910">
    <property type="entry name" value="HMG_box_dom_sf"/>
</dbReference>
<evidence type="ECO:0000259" key="3">
    <source>
        <dbReference type="PROSITE" id="PS50118"/>
    </source>
</evidence>
<evidence type="ECO:0000313" key="5">
    <source>
        <dbReference type="Proteomes" id="UP000789570"/>
    </source>
</evidence>
<dbReference type="SUPFAM" id="SSF47095">
    <property type="entry name" value="HMG-box"/>
    <property type="match status" value="1"/>
</dbReference>
<dbReference type="PROSITE" id="PS50118">
    <property type="entry name" value="HMG_BOX_2"/>
    <property type="match status" value="1"/>
</dbReference>
<gene>
    <name evidence="4" type="ORF">FCALED_LOCUS9893</name>
</gene>
<dbReference type="Pfam" id="PF09011">
    <property type="entry name" value="HMG_box_2"/>
    <property type="match status" value="1"/>
</dbReference>
<dbReference type="GO" id="GO:0003677">
    <property type="term" value="F:DNA binding"/>
    <property type="evidence" value="ECO:0007669"/>
    <property type="project" value="UniProtKB-UniRule"/>
</dbReference>
<keyword evidence="5" id="KW-1185">Reference proteome</keyword>
<dbReference type="EMBL" id="CAJVPQ010003426">
    <property type="protein sequence ID" value="CAG8627707.1"/>
    <property type="molecule type" value="Genomic_DNA"/>
</dbReference>
<evidence type="ECO:0000313" key="4">
    <source>
        <dbReference type="EMBL" id="CAG8627707.1"/>
    </source>
</evidence>
<feature type="domain" description="HMG box" evidence="3">
    <location>
        <begin position="8"/>
        <end position="64"/>
    </location>
</feature>
<sequence>MCSEKKNRKREPNMFILYRKEMMRDKPYNMTMVRFSKLVSEKWKRLSEDEKTELQRRYQINRDQKSQNSFKKICTKKVSNK</sequence>
<dbReference type="GO" id="GO:0005634">
    <property type="term" value="C:nucleus"/>
    <property type="evidence" value="ECO:0007669"/>
    <property type="project" value="UniProtKB-UniRule"/>
</dbReference>